<dbReference type="Proteomes" id="UP000720124">
    <property type="component" value="Unassembled WGS sequence"/>
</dbReference>
<sequence length="63" mass="7140">MRWLEHDVFRKLLKLFGIMLWDVRLGCEEAGGLEKWFAEDQEVPGLLRTGNRDVPLCAPAAAA</sequence>
<proteinExistence type="predicted"/>
<comment type="caution">
    <text evidence="1">The sequence shown here is derived from an EMBL/GenBank/DDBJ whole genome shotgun (WGS) entry which is preliminary data.</text>
</comment>
<evidence type="ECO:0000313" key="1">
    <source>
        <dbReference type="EMBL" id="MBY3590288.1"/>
    </source>
</evidence>
<accession>A0ABS7LHQ2</accession>
<evidence type="ECO:0000313" key="2">
    <source>
        <dbReference type="Proteomes" id="UP000720124"/>
    </source>
</evidence>
<dbReference type="RefSeq" id="WP_221142647.1">
    <property type="nucleotide sequence ID" value="NZ_JABDWY010000013.1"/>
</dbReference>
<name>A0ABS7LHQ2_9HYPH</name>
<gene>
    <name evidence="1" type="ORF">HJA87_10380</name>
</gene>
<protein>
    <submittedName>
        <fullName evidence="1">Uncharacterized protein</fullName>
    </submittedName>
</protein>
<keyword evidence="2" id="KW-1185">Reference proteome</keyword>
<dbReference type="EMBL" id="JABTXI010000003">
    <property type="protein sequence ID" value="MBY3590288.1"/>
    <property type="molecule type" value="Genomic_DNA"/>
</dbReference>
<reference evidence="1 2" key="1">
    <citation type="submission" date="2020-06" db="EMBL/GenBank/DDBJ databases">
        <title>Global-level population genomics: horizontal gene transfer, symbiosis and evolution in Rhizobia.</title>
        <authorList>
            <person name="Gai Y."/>
        </authorList>
    </citation>
    <scope>NUCLEOTIDE SEQUENCE [LARGE SCALE GENOMIC DNA]</scope>
    <source>
        <strain evidence="1 2">PLR6_1b</strain>
    </source>
</reference>
<organism evidence="1 2">
    <name type="scientific">Rhizobium bangladeshense</name>
    <dbReference type="NCBI Taxonomy" id="1138189"/>
    <lineage>
        <taxon>Bacteria</taxon>
        <taxon>Pseudomonadati</taxon>
        <taxon>Pseudomonadota</taxon>
        <taxon>Alphaproteobacteria</taxon>
        <taxon>Hyphomicrobiales</taxon>
        <taxon>Rhizobiaceae</taxon>
        <taxon>Rhizobium/Agrobacterium group</taxon>
        <taxon>Rhizobium</taxon>
    </lineage>
</organism>